<dbReference type="Pfam" id="PF12392">
    <property type="entry name" value="DUF3656"/>
    <property type="match status" value="1"/>
</dbReference>
<dbReference type="AlphaFoldDB" id="A0A9D2GR44"/>
<dbReference type="PROSITE" id="PS01276">
    <property type="entry name" value="PEPTIDASE_U32"/>
    <property type="match status" value="1"/>
</dbReference>
<feature type="domain" description="Peptidase U32 collagenase" evidence="1">
    <location>
        <begin position="394"/>
        <end position="505"/>
    </location>
</feature>
<dbReference type="PANTHER" id="PTHR30217">
    <property type="entry name" value="PEPTIDASE U32 FAMILY"/>
    <property type="match status" value="1"/>
</dbReference>
<organism evidence="2 3">
    <name type="scientific">Candidatus Coprenecus stercoravium</name>
    <dbReference type="NCBI Taxonomy" id="2840735"/>
    <lineage>
        <taxon>Bacteria</taxon>
        <taxon>Pseudomonadati</taxon>
        <taxon>Bacteroidota</taxon>
        <taxon>Bacteroidia</taxon>
        <taxon>Bacteroidales</taxon>
        <taxon>Rikenellaceae</taxon>
        <taxon>Rikenellaceae incertae sedis</taxon>
        <taxon>Candidatus Coprenecus</taxon>
    </lineage>
</organism>
<dbReference type="Proteomes" id="UP000824115">
    <property type="component" value="Unassembled WGS sequence"/>
</dbReference>
<reference evidence="2" key="2">
    <citation type="submission" date="2021-04" db="EMBL/GenBank/DDBJ databases">
        <authorList>
            <person name="Gilroy R."/>
        </authorList>
    </citation>
    <scope>NUCLEOTIDE SEQUENCE</scope>
    <source>
        <strain evidence="2">Gambia16-554</strain>
    </source>
</reference>
<dbReference type="InterPro" id="IPR001539">
    <property type="entry name" value="Peptidase_U32"/>
</dbReference>
<dbReference type="EMBL" id="DXAW01000110">
    <property type="protein sequence ID" value="HIZ86116.1"/>
    <property type="molecule type" value="Genomic_DNA"/>
</dbReference>
<sequence length="629" mass="69282">MPVALELLAPARNKDIGIAAIDCGADAVYIAGPSFGAREAAGNSFDDIAELTGYAHKFGAKVFLTLNTIIYEQELEAARQTAFQAAEAGCDALIVQDLGLLRMSIPQIELHASTQCNIRTVEQARWLSSLGFKRLVLARELSLKQIREIAEAVPGCGIECFIHGALCVSYSGQCYLSQYLTGRSANRGSCIQACRSRYDVKDAGGKTILRDKAILSLKDLCLLDRIEQLAEAGATSFKIEGRLKNISYVSNIVRTYSDTLDRIVRESGGKYVRSSYGTPTGGFTPHPEATFNRGYTHYFIDGKRDKWCSGNYAKGIGEPVGTIVWIKPRTAGAYFEIAPREDISTPLTNGDGLCFISRSGTVHGLRADTVQNGVRIFSSVPQEVSAMLRIGMKIYRSYNQEFERSISRDRPIRLIPASTALSKDGDDWTLIVLTVNGISAERHFRAETASNREKAESGLKASLSRKSGLFAFTLTELPEEGPLPFLPSSAANALRRELAAELESLLYDRIDAVYDEADMTESVPWERIDHSRLVPPKQTTQLNCANSLSKEVYAAVGIDAAPAYELDASRHIEFMRCKYCIRYEMRLCPRQPGNGVRKAAPLYLVNNDRHILVTFNCSSCEMVLKSANP</sequence>
<dbReference type="InterPro" id="IPR051454">
    <property type="entry name" value="RNA/ubiquinone_mod_enzymes"/>
</dbReference>
<accession>A0A9D2GR44</accession>
<name>A0A9D2GR44_9BACT</name>
<dbReference type="InterPro" id="IPR020988">
    <property type="entry name" value="Pept_U32_collagenase"/>
</dbReference>
<dbReference type="Pfam" id="PF01136">
    <property type="entry name" value="Peptidase_U32"/>
    <property type="match status" value="1"/>
</dbReference>
<evidence type="ECO:0000259" key="1">
    <source>
        <dbReference type="Pfam" id="PF12392"/>
    </source>
</evidence>
<evidence type="ECO:0000313" key="2">
    <source>
        <dbReference type="EMBL" id="HIZ86116.1"/>
    </source>
</evidence>
<comment type="caution">
    <text evidence="2">The sequence shown here is derived from an EMBL/GenBank/DDBJ whole genome shotgun (WGS) entry which is preliminary data.</text>
</comment>
<proteinExistence type="predicted"/>
<reference evidence="2" key="1">
    <citation type="journal article" date="2021" name="PeerJ">
        <title>Extensive microbial diversity within the chicken gut microbiome revealed by metagenomics and culture.</title>
        <authorList>
            <person name="Gilroy R."/>
            <person name="Ravi A."/>
            <person name="Getino M."/>
            <person name="Pursley I."/>
            <person name="Horton D.L."/>
            <person name="Alikhan N.F."/>
            <person name="Baker D."/>
            <person name="Gharbi K."/>
            <person name="Hall N."/>
            <person name="Watson M."/>
            <person name="Adriaenssens E.M."/>
            <person name="Foster-Nyarko E."/>
            <person name="Jarju S."/>
            <person name="Secka A."/>
            <person name="Antonio M."/>
            <person name="Oren A."/>
            <person name="Chaudhuri R.R."/>
            <person name="La Ragione R."/>
            <person name="Hildebrand F."/>
            <person name="Pallen M.J."/>
        </authorList>
    </citation>
    <scope>NUCLEOTIDE SEQUENCE</scope>
    <source>
        <strain evidence="2">Gambia16-554</strain>
    </source>
</reference>
<gene>
    <name evidence="2" type="ORF">IAC04_06470</name>
</gene>
<protein>
    <submittedName>
        <fullName evidence="2">U32 family peptidase</fullName>
    </submittedName>
</protein>
<evidence type="ECO:0000313" key="3">
    <source>
        <dbReference type="Proteomes" id="UP000824115"/>
    </source>
</evidence>
<dbReference type="PANTHER" id="PTHR30217:SF10">
    <property type="entry name" value="23S RRNA 5-HYDROXYCYTIDINE C2501 SYNTHASE"/>
    <property type="match status" value="1"/>
</dbReference>